<keyword evidence="4" id="KW-1185">Reference proteome</keyword>
<dbReference type="RefSeq" id="WP_192903030.1">
    <property type="nucleotide sequence ID" value="NZ_QFFZ01000100.1"/>
</dbReference>
<dbReference type="PANTHER" id="PTHR46797:SF1">
    <property type="entry name" value="METHYLPHOSPHONATE SYNTHASE"/>
    <property type="match status" value="1"/>
</dbReference>
<dbReference type="GO" id="GO:0003677">
    <property type="term" value="F:DNA binding"/>
    <property type="evidence" value="ECO:0007669"/>
    <property type="project" value="UniProtKB-KW"/>
</dbReference>
<protein>
    <submittedName>
        <fullName evidence="3">Transcriptional regulator ClgR</fullName>
    </submittedName>
</protein>
<dbReference type="GO" id="GO:0005829">
    <property type="term" value="C:cytosol"/>
    <property type="evidence" value="ECO:0007669"/>
    <property type="project" value="TreeGrafter"/>
</dbReference>
<evidence type="ECO:0000313" key="4">
    <source>
        <dbReference type="Proteomes" id="UP000297597"/>
    </source>
</evidence>
<comment type="caution">
    <text evidence="3">The sequence shown here is derived from an EMBL/GenBank/DDBJ whole genome shotgun (WGS) entry which is preliminary data.</text>
</comment>
<dbReference type="SMART" id="SM00530">
    <property type="entry name" value="HTH_XRE"/>
    <property type="match status" value="1"/>
</dbReference>
<dbReference type="PROSITE" id="PS50943">
    <property type="entry name" value="HTH_CROC1"/>
    <property type="match status" value="1"/>
</dbReference>
<dbReference type="InterPro" id="IPR001387">
    <property type="entry name" value="Cro/C1-type_HTH"/>
</dbReference>
<accession>A0A4Y7RCA9</accession>
<proteinExistence type="predicted"/>
<evidence type="ECO:0000313" key="3">
    <source>
        <dbReference type="EMBL" id="TEB06399.1"/>
    </source>
</evidence>
<dbReference type="GO" id="GO:0003700">
    <property type="term" value="F:DNA-binding transcription factor activity"/>
    <property type="evidence" value="ECO:0007669"/>
    <property type="project" value="TreeGrafter"/>
</dbReference>
<keyword evidence="1" id="KW-0238">DNA-binding</keyword>
<reference evidence="3 4" key="1">
    <citation type="journal article" date="2018" name="Environ. Microbiol.">
        <title>Novel energy conservation strategies and behaviour of Pelotomaculum schinkii driving syntrophic propionate catabolism.</title>
        <authorList>
            <person name="Hidalgo-Ahumada C.A.P."/>
            <person name="Nobu M.K."/>
            <person name="Narihiro T."/>
            <person name="Tamaki H."/>
            <person name="Liu W.T."/>
            <person name="Kamagata Y."/>
            <person name="Stams A.J.M."/>
            <person name="Imachi H."/>
            <person name="Sousa D.Z."/>
        </authorList>
    </citation>
    <scope>NUCLEOTIDE SEQUENCE [LARGE SCALE GENOMIC DNA]</scope>
    <source>
        <strain evidence="3 4">MGP</strain>
    </source>
</reference>
<sequence length="160" mass="18369">MSEIGNIIARYREMQGLSQRKLASLIGLSHGYLAKIEKGTENPSLETLKAIAEGLGIPVSKLLKDNQNNNFDWFYQLPVEYQEFLKDINSREYIRLAYFMYANKYPSSSVKGLLSLLWHFANKYSNMVSERKPNKSLLDTISSVSEGYFETGLKHGLYER</sequence>
<organism evidence="3 4">
    <name type="scientific">Pelotomaculum propionicicum</name>
    <dbReference type="NCBI Taxonomy" id="258475"/>
    <lineage>
        <taxon>Bacteria</taxon>
        <taxon>Bacillati</taxon>
        <taxon>Bacillota</taxon>
        <taxon>Clostridia</taxon>
        <taxon>Eubacteriales</taxon>
        <taxon>Desulfotomaculaceae</taxon>
        <taxon>Pelotomaculum</taxon>
    </lineage>
</organism>
<dbReference type="InterPro" id="IPR010982">
    <property type="entry name" value="Lambda_DNA-bd_dom_sf"/>
</dbReference>
<dbReference type="PANTHER" id="PTHR46797">
    <property type="entry name" value="HTH-TYPE TRANSCRIPTIONAL REGULATOR"/>
    <property type="match status" value="1"/>
</dbReference>
<feature type="domain" description="HTH cro/C1-type" evidence="2">
    <location>
        <begin position="8"/>
        <end position="62"/>
    </location>
</feature>
<gene>
    <name evidence="3" type="primary">clgR</name>
    <name evidence="3" type="ORF">Pmgp_03757</name>
</gene>
<dbReference type="InterPro" id="IPR050807">
    <property type="entry name" value="TransReg_Diox_bact_type"/>
</dbReference>
<dbReference type="CDD" id="cd00093">
    <property type="entry name" value="HTH_XRE"/>
    <property type="match status" value="1"/>
</dbReference>
<dbReference type="Gene3D" id="1.10.260.40">
    <property type="entry name" value="lambda repressor-like DNA-binding domains"/>
    <property type="match status" value="1"/>
</dbReference>
<dbReference type="EMBL" id="QFFZ01000100">
    <property type="protein sequence ID" value="TEB06399.1"/>
    <property type="molecule type" value="Genomic_DNA"/>
</dbReference>
<dbReference type="Pfam" id="PF01381">
    <property type="entry name" value="HTH_3"/>
    <property type="match status" value="1"/>
</dbReference>
<evidence type="ECO:0000256" key="1">
    <source>
        <dbReference type="ARBA" id="ARBA00023125"/>
    </source>
</evidence>
<dbReference type="SUPFAM" id="SSF47413">
    <property type="entry name" value="lambda repressor-like DNA-binding domains"/>
    <property type="match status" value="1"/>
</dbReference>
<dbReference type="Proteomes" id="UP000297597">
    <property type="component" value="Unassembled WGS sequence"/>
</dbReference>
<evidence type="ECO:0000259" key="2">
    <source>
        <dbReference type="PROSITE" id="PS50943"/>
    </source>
</evidence>
<dbReference type="AlphaFoldDB" id="A0A4Y7RCA9"/>
<name>A0A4Y7RCA9_9FIRM</name>